<dbReference type="Pfam" id="PF13656">
    <property type="entry name" value="RNA_pol_L_2"/>
    <property type="match status" value="1"/>
</dbReference>
<dbReference type="Gene3D" id="3.30.1360.10">
    <property type="entry name" value="RNA polymerase, RBP11-like subunit"/>
    <property type="match status" value="1"/>
</dbReference>
<evidence type="ECO:0000259" key="6">
    <source>
        <dbReference type="Pfam" id="PF13656"/>
    </source>
</evidence>
<dbReference type="CDD" id="cd07029">
    <property type="entry name" value="RNAP_I_III_AC19"/>
    <property type="match status" value="1"/>
</dbReference>
<dbReference type="InterPro" id="IPR022905">
    <property type="entry name" value="Rpo11-like"/>
</dbReference>
<dbReference type="GO" id="GO:0006362">
    <property type="term" value="P:transcription elongation by RNA polymerase I"/>
    <property type="evidence" value="ECO:0007669"/>
    <property type="project" value="TreeGrafter"/>
</dbReference>
<dbReference type="PROSITE" id="PS01154">
    <property type="entry name" value="RNA_POL_L_13KD"/>
    <property type="match status" value="1"/>
</dbReference>
<evidence type="ECO:0000256" key="5">
    <source>
        <dbReference type="ARBA" id="ARBA00025751"/>
    </source>
</evidence>
<dbReference type="PANTHER" id="PTHR13946">
    <property type="entry name" value="DNA-DIRECTED RNA POLYMERASE I,II,III"/>
    <property type="match status" value="1"/>
</dbReference>
<dbReference type="GO" id="GO:0005736">
    <property type="term" value="C:RNA polymerase I complex"/>
    <property type="evidence" value="ECO:0007669"/>
    <property type="project" value="TreeGrafter"/>
</dbReference>
<dbReference type="Proteomes" id="UP000095192">
    <property type="component" value="Unassembled WGS sequence"/>
</dbReference>
<keyword evidence="8" id="KW-1185">Reference proteome</keyword>
<dbReference type="GO" id="GO:0005666">
    <property type="term" value="C:RNA polymerase III complex"/>
    <property type="evidence" value="ECO:0007669"/>
    <property type="project" value="TreeGrafter"/>
</dbReference>
<dbReference type="InterPro" id="IPR036603">
    <property type="entry name" value="RBP11-like"/>
</dbReference>
<feature type="domain" description="DNA-directed RNA polymerase RBP11-like dimerisation" evidence="6">
    <location>
        <begin position="34"/>
        <end position="105"/>
    </location>
</feature>
<dbReference type="InterPro" id="IPR009025">
    <property type="entry name" value="RBP11-like_dimer"/>
</dbReference>
<dbReference type="PANTHER" id="PTHR13946:SF28">
    <property type="entry name" value="DNA-DIRECTED RNA POLYMERASES I AND III SUBUNIT RPAC2"/>
    <property type="match status" value="1"/>
</dbReference>
<evidence type="ECO:0000313" key="8">
    <source>
        <dbReference type="Proteomes" id="UP000095192"/>
    </source>
</evidence>
<comment type="caution">
    <text evidence="7">The sequence shown here is derived from an EMBL/GenBank/DDBJ whole genome shotgun (WGS) entry which is preliminary data.</text>
</comment>
<evidence type="ECO:0000256" key="1">
    <source>
        <dbReference type="ARBA" id="ARBA00004123"/>
    </source>
</evidence>
<dbReference type="InterPro" id="IPR008193">
    <property type="entry name" value="RNA_pol_Rpb11_13-16kDa_CS"/>
</dbReference>
<evidence type="ECO:0000256" key="2">
    <source>
        <dbReference type="ARBA" id="ARBA00022478"/>
    </source>
</evidence>
<accession>A0A1D3CWI8</accession>
<dbReference type="FunCoup" id="A0A1D3CWI8">
    <property type="interactions" value="159"/>
</dbReference>
<comment type="subcellular location">
    <subcellularLocation>
        <location evidence="1">Nucleus</location>
    </subcellularLocation>
</comment>
<organism evidence="7 8">
    <name type="scientific">Cyclospora cayetanensis</name>
    <dbReference type="NCBI Taxonomy" id="88456"/>
    <lineage>
        <taxon>Eukaryota</taxon>
        <taxon>Sar</taxon>
        <taxon>Alveolata</taxon>
        <taxon>Apicomplexa</taxon>
        <taxon>Conoidasida</taxon>
        <taxon>Coccidia</taxon>
        <taxon>Eucoccidiorida</taxon>
        <taxon>Eimeriorina</taxon>
        <taxon>Eimeriidae</taxon>
        <taxon>Cyclospora</taxon>
    </lineage>
</organism>
<proteinExistence type="inferred from homology"/>
<comment type="similarity">
    <text evidence="5">Belongs to the archaeal Rpo11/eukaryotic RPB11/RPC19 RNA polymerase subunit family.</text>
</comment>
<protein>
    <submittedName>
        <fullName evidence="7">DNA-directed RNA polymerase I</fullName>
    </submittedName>
</protein>
<dbReference type="HAMAP" id="MF_00261">
    <property type="entry name" value="RNApol_arch_Rpo11"/>
    <property type="match status" value="1"/>
</dbReference>
<keyword evidence="2 7" id="KW-0240">DNA-directed RNA polymerase</keyword>
<dbReference type="InParanoid" id="A0A1D3CWI8"/>
<name>A0A1D3CWI8_9EIME</name>
<dbReference type="GO" id="GO:0046983">
    <property type="term" value="F:protein dimerization activity"/>
    <property type="evidence" value="ECO:0007669"/>
    <property type="project" value="InterPro"/>
</dbReference>
<evidence type="ECO:0000256" key="4">
    <source>
        <dbReference type="ARBA" id="ARBA00023242"/>
    </source>
</evidence>
<keyword evidence="4" id="KW-0539">Nucleus</keyword>
<evidence type="ECO:0000313" key="7">
    <source>
        <dbReference type="EMBL" id="OEH75548.1"/>
    </source>
</evidence>
<dbReference type="GO" id="GO:0003899">
    <property type="term" value="F:DNA-directed RNA polymerase activity"/>
    <property type="evidence" value="ECO:0007669"/>
    <property type="project" value="InterPro"/>
</dbReference>
<dbReference type="SUPFAM" id="SSF55257">
    <property type="entry name" value="RBP11-like subunits of RNA polymerase"/>
    <property type="match status" value="1"/>
</dbReference>
<dbReference type="EMBL" id="JROU02001705">
    <property type="protein sequence ID" value="OEH75548.1"/>
    <property type="molecule type" value="Genomic_DNA"/>
</dbReference>
<evidence type="ECO:0000256" key="3">
    <source>
        <dbReference type="ARBA" id="ARBA00023163"/>
    </source>
</evidence>
<dbReference type="AlphaFoldDB" id="A0A1D3CWI8"/>
<gene>
    <name evidence="7" type="ORF">cyc_03884</name>
</gene>
<dbReference type="InterPro" id="IPR033898">
    <property type="entry name" value="RNAP_AC19"/>
</dbReference>
<keyword evidence="3" id="KW-0804">Transcription</keyword>
<sequence>MPPVSGCAEGGCSTASSFATLAADAGGGLDSTSLTASLPGETHTLGNALRALLIRNPDVEFAGYSVPHPTQVEMNLRIQTTEGPALGALQQALEELSTICEVLDSKYDEALSAFEEQRCAEEQKAESAGSSA</sequence>
<dbReference type="VEuPathDB" id="ToxoDB:cyc_03884"/>
<dbReference type="GO" id="GO:0003677">
    <property type="term" value="F:DNA binding"/>
    <property type="evidence" value="ECO:0007669"/>
    <property type="project" value="InterPro"/>
</dbReference>
<dbReference type="GO" id="GO:0006383">
    <property type="term" value="P:transcription by RNA polymerase III"/>
    <property type="evidence" value="ECO:0007669"/>
    <property type="project" value="TreeGrafter"/>
</dbReference>
<reference evidence="7 8" key="1">
    <citation type="journal article" date="2016" name="BMC Genomics">
        <title>Comparative genomics reveals Cyclospora cayetanensis possesses coccidia-like metabolism and invasion components but unique surface antigens.</title>
        <authorList>
            <person name="Liu S."/>
            <person name="Wang L."/>
            <person name="Zheng H."/>
            <person name="Xu Z."/>
            <person name="Roellig D.M."/>
            <person name="Li N."/>
            <person name="Frace M.A."/>
            <person name="Tang K."/>
            <person name="Arrowood M.J."/>
            <person name="Moss D.M."/>
            <person name="Zhang L."/>
            <person name="Feng Y."/>
            <person name="Xiao L."/>
        </authorList>
    </citation>
    <scope>NUCLEOTIDE SEQUENCE [LARGE SCALE GENOMIC DNA]</scope>
    <source>
        <strain evidence="7 8">CHN_HEN01</strain>
    </source>
</reference>